<feature type="non-terminal residue" evidence="2">
    <location>
        <position position="76"/>
    </location>
</feature>
<evidence type="ECO:0000313" key="3">
    <source>
        <dbReference type="Proteomes" id="UP000499080"/>
    </source>
</evidence>
<gene>
    <name evidence="2" type="ORF">AVEN_59918_1</name>
</gene>
<name>A0A4Y2BJT7_ARAVE</name>
<organism evidence="2 3">
    <name type="scientific">Araneus ventricosus</name>
    <name type="common">Orbweaver spider</name>
    <name type="synonym">Epeira ventricosa</name>
    <dbReference type="NCBI Taxonomy" id="182803"/>
    <lineage>
        <taxon>Eukaryota</taxon>
        <taxon>Metazoa</taxon>
        <taxon>Ecdysozoa</taxon>
        <taxon>Arthropoda</taxon>
        <taxon>Chelicerata</taxon>
        <taxon>Arachnida</taxon>
        <taxon>Araneae</taxon>
        <taxon>Araneomorphae</taxon>
        <taxon>Entelegynae</taxon>
        <taxon>Araneoidea</taxon>
        <taxon>Araneidae</taxon>
        <taxon>Araneus</taxon>
    </lineage>
</organism>
<accession>A0A4Y2BJT7</accession>
<evidence type="ECO:0000313" key="2">
    <source>
        <dbReference type="EMBL" id="GBL91615.1"/>
    </source>
</evidence>
<proteinExistence type="predicted"/>
<dbReference type="AlphaFoldDB" id="A0A4Y2BJT7"/>
<sequence length="76" mass="8063">MVPSVQYSSMISVKYQSQRRCGSRYGNPVSAFFLSGRALENPEKSGAPQVVSGPVETTLGTGPSSGRWIRTGPGNT</sequence>
<dbReference type="EMBL" id="BGPR01083486">
    <property type="protein sequence ID" value="GBL91615.1"/>
    <property type="molecule type" value="Genomic_DNA"/>
</dbReference>
<dbReference type="Proteomes" id="UP000499080">
    <property type="component" value="Unassembled WGS sequence"/>
</dbReference>
<protein>
    <submittedName>
        <fullName evidence="2">Uncharacterized protein</fullName>
    </submittedName>
</protein>
<feature type="region of interest" description="Disordered" evidence="1">
    <location>
        <begin position="43"/>
        <end position="76"/>
    </location>
</feature>
<evidence type="ECO:0000256" key="1">
    <source>
        <dbReference type="SAM" id="MobiDB-lite"/>
    </source>
</evidence>
<reference evidence="2 3" key="1">
    <citation type="journal article" date="2019" name="Sci. Rep.">
        <title>Orb-weaving spider Araneus ventricosus genome elucidates the spidroin gene catalogue.</title>
        <authorList>
            <person name="Kono N."/>
            <person name="Nakamura H."/>
            <person name="Ohtoshi R."/>
            <person name="Moran D.A.P."/>
            <person name="Shinohara A."/>
            <person name="Yoshida Y."/>
            <person name="Fujiwara M."/>
            <person name="Mori M."/>
            <person name="Tomita M."/>
            <person name="Arakawa K."/>
        </authorList>
    </citation>
    <scope>NUCLEOTIDE SEQUENCE [LARGE SCALE GENOMIC DNA]</scope>
</reference>
<comment type="caution">
    <text evidence="2">The sequence shown here is derived from an EMBL/GenBank/DDBJ whole genome shotgun (WGS) entry which is preliminary data.</text>
</comment>
<keyword evidence="3" id="KW-1185">Reference proteome</keyword>